<evidence type="ECO:0000313" key="2">
    <source>
        <dbReference type="EMBL" id="VDM84115.1"/>
    </source>
</evidence>
<name>A0A3P7LNS7_STRVU</name>
<dbReference type="OrthoDB" id="418748at2759"/>
<organism evidence="2 3">
    <name type="scientific">Strongylus vulgaris</name>
    <name type="common">Blood worm</name>
    <dbReference type="NCBI Taxonomy" id="40348"/>
    <lineage>
        <taxon>Eukaryota</taxon>
        <taxon>Metazoa</taxon>
        <taxon>Ecdysozoa</taxon>
        <taxon>Nematoda</taxon>
        <taxon>Chromadorea</taxon>
        <taxon>Rhabditida</taxon>
        <taxon>Rhabditina</taxon>
        <taxon>Rhabditomorpha</taxon>
        <taxon>Strongyloidea</taxon>
        <taxon>Strongylidae</taxon>
        <taxon>Strongylus</taxon>
    </lineage>
</organism>
<dbReference type="AlphaFoldDB" id="A0A3P7LNS7"/>
<dbReference type="Proteomes" id="UP000270094">
    <property type="component" value="Unassembled WGS sequence"/>
</dbReference>
<gene>
    <name evidence="2" type="ORF">SVUK_LOCUS19113</name>
</gene>
<accession>A0A3P7LNS7</accession>
<dbReference type="InterPro" id="IPR000477">
    <property type="entry name" value="RT_dom"/>
</dbReference>
<evidence type="ECO:0000313" key="3">
    <source>
        <dbReference type="Proteomes" id="UP000270094"/>
    </source>
</evidence>
<proteinExistence type="predicted"/>
<dbReference type="EMBL" id="UYYB01127706">
    <property type="protein sequence ID" value="VDM84115.1"/>
    <property type="molecule type" value="Genomic_DNA"/>
</dbReference>
<dbReference type="PROSITE" id="PS50878">
    <property type="entry name" value="RT_POL"/>
    <property type="match status" value="1"/>
</dbReference>
<evidence type="ECO:0000259" key="1">
    <source>
        <dbReference type="PROSITE" id="PS50878"/>
    </source>
</evidence>
<feature type="domain" description="Reverse transcriptase" evidence="1">
    <location>
        <begin position="1"/>
        <end position="77"/>
    </location>
</feature>
<protein>
    <recommendedName>
        <fullName evidence="1">Reverse transcriptase domain-containing protein</fullName>
    </recommendedName>
</protein>
<sequence length="77" mass="8543">MIYHGATSHVQTAAGQSKPFRIKTGVQGSLLSPLFFITATDAVTEGLKRQPPRILLYADDVVLMAEDRKEIEEEAQR</sequence>
<keyword evidence="3" id="KW-1185">Reference proteome</keyword>
<reference evidence="2 3" key="1">
    <citation type="submission" date="2018-11" db="EMBL/GenBank/DDBJ databases">
        <authorList>
            <consortium name="Pathogen Informatics"/>
        </authorList>
    </citation>
    <scope>NUCLEOTIDE SEQUENCE [LARGE SCALE GENOMIC DNA]</scope>
</reference>